<feature type="non-terminal residue" evidence="1">
    <location>
        <position position="1"/>
    </location>
</feature>
<accession>A0A699Q421</accession>
<evidence type="ECO:0000313" key="1">
    <source>
        <dbReference type="EMBL" id="GFC55620.1"/>
    </source>
</evidence>
<name>A0A699Q421_TANCI</name>
<protein>
    <submittedName>
        <fullName evidence="1">Uncharacterized protein</fullName>
    </submittedName>
</protein>
<dbReference type="EMBL" id="BKCJ010965981">
    <property type="protein sequence ID" value="GFC55620.1"/>
    <property type="molecule type" value="Genomic_DNA"/>
</dbReference>
<sequence>VEDGVLRRGIEVALSGARLGAHGVALFPEFQKALLHNLLRPGVRVQLAKGPKIPSFYGEPPTFCSLPALLPPAVLARGGPSRAGLAGRPGQRPAGAGLAGAVRAAAGAGRPARADARLRDGAGRLAGAVGPSAGPGQT</sequence>
<organism evidence="1">
    <name type="scientific">Tanacetum cinerariifolium</name>
    <name type="common">Dalmatian daisy</name>
    <name type="synonym">Chrysanthemum cinerariifolium</name>
    <dbReference type="NCBI Taxonomy" id="118510"/>
    <lineage>
        <taxon>Eukaryota</taxon>
        <taxon>Viridiplantae</taxon>
        <taxon>Streptophyta</taxon>
        <taxon>Embryophyta</taxon>
        <taxon>Tracheophyta</taxon>
        <taxon>Spermatophyta</taxon>
        <taxon>Magnoliopsida</taxon>
        <taxon>eudicotyledons</taxon>
        <taxon>Gunneridae</taxon>
        <taxon>Pentapetalae</taxon>
        <taxon>asterids</taxon>
        <taxon>campanulids</taxon>
        <taxon>Asterales</taxon>
        <taxon>Asteraceae</taxon>
        <taxon>Asteroideae</taxon>
        <taxon>Anthemideae</taxon>
        <taxon>Anthemidinae</taxon>
        <taxon>Tanacetum</taxon>
    </lineage>
</organism>
<gene>
    <name evidence="1" type="ORF">Tci_827590</name>
</gene>
<comment type="caution">
    <text evidence="1">The sequence shown here is derived from an EMBL/GenBank/DDBJ whole genome shotgun (WGS) entry which is preliminary data.</text>
</comment>
<dbReference type="AlphaFoldDB" id="A0A699Q421"/>
<reference evidence="1" key="1">
    <citation type="journal article" date="2019" name="Sci. Rep.">
        <title>Draft genome of Tanacetum cinerariifolium, the natural source of mosquito coil.</title>
        <authorList>
            <person name="Yamashiro T."/>
            <person name="Shiraishi A."/>
            <person name="Satake H."/>
            <person name="Nakayama K."/>
        </authorList>
    </citation>
    <scope>NUCLEOTIDE SEQUENCE</scope>
</reference>
<proteinExistence type="predicted"/>